<evidence type="ECO:0000313" key="4">
    <source>
        <dbReference type="EMBL" id="RIE07925.1"/>
    </source>
</evidence>
<gene>
    <name evidence="4" type="ORF">SMC6_05105</name>
</gene>
<organism evidence="4 5">
    <name type="scientific">Candidatus Cryosericum odellii</name>
    <dbReference type="NCBI Taxonomy" id="2290917"/>
    <lineage>
        <taxon>Bacteria</taxon>
        <taxon>Pseudomonadati</taxon>
        <taxon>Caldisericota/Cryosericota group</taxon>
        <taxon>Candidatus Cryosericota</taxon>
        <taxon>Candidatus Cryosericia</taxon>
        <taxon>Candidatus Cryosericales</taxon>
        <taxon>Candidatus Cryosericaceae</taxon>
        <taxon>Candidatus Cryosericum</taxon>
    </lineage>
</organism>
<evidence type="ECO:0000313" key="5">
    <source>
        <dbReference type="Proteomes" id="UP000266260"/>
    </source>
</evidence>
<dbReference type="PANTHER" id="PTHR37165">
    <property type="entry name" value="PEPTIDASE U56 FAMILY"/>
    <property type="match status" value="1"/>
</dbReference>
<protein>
    <submittedName>
        <fullName evidence="4">Rubrerythrin</fullName>
    </submittedName>
</protein>
<dbReference type="InterPro" id="IPR003251">
    <property type="entry name" value="Rr_diiron-bd_dom"/>
</dbReference>
<accession>A0A398CZ27</accession>
<feature type="domain" description="Rubrerythrin diiron-binding" evidence="3">
    <location>
        <begin position="30"/>
        <end position="92"/>
    </location>
</feature>
<dbReference type="PANTHER" id="PTHR37165:SF1">
    <property type="entry name" value="TYPE 1 ENCAPSULIN SHELL PROTEIN"/>
    <property type="match status" value="1"/>
</dbReference>
<dbReference type="GO" id="GO:0016491">
    <property type="term" value="F:oxidoreductase activity"/>
    <property type="evidence" value="ECO:0007669"/>
    <property type="project" value="InterPro"/>
</dbReference>
<dbReference type="Proteomes" id="UP000266260">
    <property type="component" value="Unassembled WGS sequence"/>
</dbReference>
<evidence type="ECO:0000259" key="3">
    <source>
        <dbReference type="Pfam" id="PF02915"/>
    </source>
</evidence>
<comment type="subcellular location">
    <subcellularLocation>
        <location evidence="1">Encapsulin nanocompartment</location>
    </subcellularLocation>
</comment>
<dbReference type="SUPFAM" id="SSF47240">
    <property type="entry name" value="Ferritin-like"/>
    <property type="match status" value="1"/>
</dbReference>
<evidence type="ECO:0000256" key="2">
    <source>
        <dbReference type="ARBA" id="ARBA00033787"/>
    </source>
</evidence>
<name>A0A398CZ27_9BACT</name>
<evidence type="ECO:0000256" key="1">
    <source>
        <dbReference type="ARBA" id="ARBA00033738"/>
    </source>
</evidence>
<dbReference type="GO" id="GO:0140737">
    <property type="term" value="C:encapsulin nanocompartment"/>
    <property type="evidence" value="ECO:0007669"/>
    <property type="project" value="UniProtKB-SubCell"/>
</dbReference>
<dbReference type="EMBL" id="QXIT01000086">
    <property type="protein sequence ID" value="RIE07925.1"/>
    <property type="molecule type" value="Genomic_DNA"/>
</dbReference>
<proteinExistence type="predicted"/>
<dbReference type="AlphaFoldDB" id="A0A398CZ27"/>
<keyword evidence="5" id="KW-1185">Reference proteome</keyword>
<dbReference type="InterPro" id="IPR051429">
    <property type="entry name" value="Encapsulin_nc"/>
</dbReference>
<sequence>MPEFGSSFSGLSNDRKLTDEELVRAIRFMVAAEYEAMQLYMQLAESTDNKLAVKVLKDIADEECVHAGEFLRLLRELVPNEEKFYAEGAKEVEKEIEKMK</sequence>
<dbReference type="Pfam" id="PF02915">
    <property type="entry name" value="Rubrerythrin"/>
    <property type="match status" value="1"/>
</dbReference>
<keyword evidence="2" id="KW-1284">Encapsulin nanocompartment</keyword>
<dbReference type="Gene3D" id="6.10.140.1960">
    <property type="match status" value="1"/>
</dbReference>
<dbReference type="InterPro" id="IPR009078">
    <property type="entry name" value="Ferritin-like_SF"/>
</dbReference>
<reference evidence="4 5" key="1">
    <citation type="submission" date="2018-09" db="EMBL/GenBank/DDBJ databases">
        <title>Discovery and Ecogenomic Context for Candidatus Cryosericales, a Global Caldiserica Order Active in Thawing Permafrost.</title>
        <authorList>
            <person name="Martinez M.A."/>
            <person name="Woodcroft B.J."/>
            <person name="Ignacio Espinoza J.C."/>
            <person name="Zayed A."/>
            <person name="Singleton C.M."/>
            <person name="Boyd J."/>
            <person name="Li Y.-F."/>
            <person name="Purvine S."/>
            <person name="Maughan H."/>
            <person name="Hodgkins S.B."/>
            <person name="Anderson D."/>
            <person name="Sederholm M."/>
            <person name="Temperton B."/>
            <person name="Saleska S.R."/>
            <person name="Tyson G.W."/>
            <person name="Rich V.I."/>
        </authorList>
    </citation>
    <scope>NUCLEOTIDE SEQUENCE [LARGE SCALE GENOMIC DNA]</scope>
    <source>
        <strain evidence="4 5">SMC6</strain>
    </source>
</reference>
<comment type="caution">
    <text evidence="4">The sequence shown here is derived from an EMBL/GenBank/DDBJ whole genome shotgun (WGS) entry which is preliminary data.</text>
</comment>
<dbReference type="GO" id="GO:0046872">
    <property type="term" value="F:metal ion binding"/>
    <property type="evidence" value="ECO:0007669"/>
    <property type="project" value="InterPro"/>
</dbReference>
<dbReference type="RefSeq" id="WP_119175628.1">
    <property type="nucleotide sequence ID" value="NZ_QXIT01000086.1"/>
</dbReference>
<dbReference type="CDD" id="cd00657">
    <property type="entry name" value="Ferritin_like"/>
    <property type="match status" value="1"/>
</dbReference>